<evidence type="ECO:0000313" key="4">
    <source>
        <dbReference type="Proteomes" id="UP000516305"/>
    </source>
</evidence>
<keyword evidence="1" id="KW-0812">Transmembrane</keyword>
<keyword evidence="1" id="KW-0472">Membrane</keyword>
<accession>A0A7H0VIL0</accession>
<dbReference type="InterPro" id="IPR039447">
    <property type="entry name" value="UreH-like_TM_dom"/>
</dbReference>
<sequence length="228" mass="24615">MYGVAFTFGLLSSLHCLAMCGPLQAVVMGQWLQSKHQANWISYHAGRLGTYMLLAIIASLLGSGLGIPDMQGSFTILAGLILLLGYFGFKALKWDRKTLQLIGPILSKLQSKVRGKKHPLWYLISGSLNGLLPCGMVYAALVPALGLSSWTEAILYMGAFGLGTLPLLLSFNLFSNALLLRFGPYLNRLIPLSIVLISALLILRGMELDIPYLSPEMPVPGASTESCG</sequence>
<protein>
    <submittedName>
        <fullName evidence="3">Sulfite exporter TauE/SafE family protein</fullName>
    </submittedName>
</protein>
<dbReference type="AlphaFoldDB" id="A0A7H0VIL0"/>
<keyword evidence="1" id="KW-1133">Transmembrane helix</keyword>
<feature type="transmembrane region" description="Helical" evidence="1">
    <location>
        <begin position="186"/>
        <end position="206"/>
    </location>
</feature>
<dbReference type="Pfam" id="PF13386">
    <property type="entry name" value="DsbD_2"/>
    <property type="match status" value="1"/>
</dbReference>
<dbReference type="KEGG" id="chyd:H4K34_06875"/>
<feature type="transmembrane region" description="Helical" evidence="1">
    <location>
        <begin position="6"/>
        <end position="27"/>
    </location>
</feature>
<dbReference type="PANTHER" id="PTHR42208">
    <property type="entry name" value="HEAVY METAL TRANSPORTER-RELATED"/>
    <property type="match status" value="1"/>
</dbReference>
<feature type="transmembrane region" description="Helical" evidence="1">
    <location>
        <begin position="153"/>
        <end position="174"/>
    </location>
</feature>
<dbReference type="EMBL" id="CP060139">
    <property type="protein sequence ID" value="QNR25558.1"/>
    <property type="molecule type" value="Genomic_DNA"/>
</dbReference>
<evidence type="ECO:0000259" key="2">
    <source>
        <dbReference type="Pfam" id="PF13386"/>
    </source>
</evidence>
<keyword evidence="4" id="KW-1185">Reference proteome</keyword>
<name>A0A7H0VIL0_9FLAO</name>
<proteinExistence type="predicted"/>
<dbReference type="PANTHER" id="PTHR42208:SF1">
    <property type="entry name" value="HEAVY METAL TRANSPORTER"/>
    <property type="match status" value="1"/>
</dbReference>
<organism evidence="3 4">
    <name type="scientific">Croceimicrobium hydrocarbonivorans</name>
    <dbReference type="NCBI Taxonomy" id="2761580"/>
    <lineage>
        <taxon>Bacteria</taxon>
        <taxon>Pseudomonadati</taxon>
        <taxon>Bacteroidota</taxon>
        <taxon>Flavobacteriia</taxon>
        <taxon>Flavobacteriales</taxon>
        <taxon>Owenweeksiaceae</taxon>
        <taxon>Croceimicrobium</taxon>
    </lineage>
</organism>
<feature type="transmembrane region" description="Helical" evidence="1">
    <location>
        <begin position="120"/>
        <end position="141"/>
    </location>
</feature>
<evidence type="ECO:0000313" key="3">
    <source>
        <dbReference type="EMBL" id="QNR25558.1"/>
    </source>
</evidence>
<dbReference type="RefSeq" id="WP_210760085.1">
    <property type="nucleotide sequence ID" value="NZ_CP060139.1"/>
</dbReference>
<feature type="transmembrane region" description="Helical" evidence="1">
    <location>
        <begin position="48"/>
        <end position="67"/>
    </location>
</feature>
<feature type="transmembrane region" description="Helical" evidence="1">
    <location>
        <begin position="73"/>
        <end position="92"/>
    </location>
</feature>
<dbReference type="Proteomes" id="UP000516305">
    <property type="component" value="Chromosome"/>
</dbReference>
<evidence type="ECO:0000256" key="1">
    <source>
        <dbReference type="SAM" id="Phobius"/>
    </source>
</evidence>
<gene>
    <name evidence="3" type="ORF">H4K34_06875</name>
</gene>
<feature type="domain" description="Urease accessory protein UreH-like transmembrane" evidence="2">
    <location>
        <begin position="5"/>
        <end position="199"/>
    </location>
</feature>
<reference evidence="3 4" key="1">
    <citation type="submission" date="2020-08" db="EMBL/GenBank/DDBJ databases">
        <title>Croceimicrobium hydrocarbonivorans gen. nov., sp. nov., a novel marine bacterium isolated from a bacterial consortium that degrades polyethylene terephthalate.</title>
        <authorList>
            <person name="Liu R."/>
        </authorList>
    </citation>
    <scope>NUCLEOTIDE SEQUENCE [LARGE SCALE GENOMIC DNA]</scope>
    <source>
        <strain evidence="3 4">A20-9</strain>
    </source>
</reference>